<dbReference type="EMBL" id="MGJI01000014">
    <property type="protein sequence ID" value="OGN05043.1"/>
    <property type="molecule type" value="Genomic_DNA"/>
</dbReference>
<evidence type="ECO:0000256" key="3">
    <source>
        <dbReference type="ARBA" id="ARBA00022801"/>
    </source>
</evidence>
<comment type="similarity">
    <text evidence="1 5">Belongs to the DNA glycosylase MPG family.</text>
</comment>
<dbReference type="GO" id="GO:0006284">
    <property type="term" value="P:base-excision repair"/>
    <property type="evidence" value="ECO:0007669"/>
    <property type="project" value="InterPro"/>
</dbReference>
<sequence>MRKRLTRDFFDRPTIKIVKELLGKFLVRKTGRKIIAAMITEIEAYVGLHDLASHASRGRTPRTEVMFGPPGLAYVYLIYGMYHCFNIVTERNDYPAAVLIRSIDVAGINGPGKVCRYFKINKLLNNENLVNSKKLWLEDREVKIKPEQIKRAPRVGVDYAGAYKHKLWRFFIKKIDFHNLFR</sequence>
<dbReference type="InterPro" id="IPR003180">
    <property type="entry name" value="MPG"/>
</dbReference>
<dbReference type="CDD" id="cd00540">
    <property type="entry name" value="AAG"/>
    <property type="match status" value="1"/>
</dbReference>
<dbReference type="InterPro" id="IPR036995">
    <property type="entry name" value="MPG_sf"/>
</dbReference>
<dbReference type="Pfam" id="PF02245">
    <property type="entry name" value="Pur_DNA_glyco"/>
    <property type="match status" value="1"/>
</dbReference>
<dbReference type="Gene3D" id="3.10.300.10">
    <property type="entry name" value="Methylpurine-DNA glycosylase (MPG)"/>
    <property type="match status" value="2"/>
</dbReference>
<dbReference type="GO" id="GO:0003905">
    <property type="term" value="F:alkylbase DNA N-glycosylase activity"/>
    <property type="evidence" value="ECO:0007669"/>
    <property type="project" value="InterPro"/>
</dbReference>
<evidence type="ECO:0000256" key="5">
    <source>
        <dbReference type="HAMAP-Rule" id="MF_00527"/>
    </source>
</evidence>
<dbReference type="PANTHER" id="PTHR10429">
    <property type="entry name" value="DNA-3-METHYLADENINE GLYCOSYLASE"/>
    <property type="match status" value="1"/>
</dbReference>
<comment type="caution">
    <text evidence="6">The sequence shown here is derived from an EMBL/GenBank/DDBJ whole genome shotgun (WGS) entry which is preliminary data.</text>
</comment>
<dbReference type="GO" id="GO:0003677">
    <property type="term" value="F:DNA binding"/>
    <property type="evidence" value="ECO:0007669"/>
    <property type="project" value="InterPro"/>
</dbReference>
<dbReference type="HAMAP" id="MF_00527">
    <property type="entry name" value="3MGH"/>
    <property type="match status" value="1"/>
</dbReference>
<organism evidence="6 7">
    <name type="scientific">Candidatus Yanofskybacteria bacterium RIFCSPHIGHO2_01_FULL_44_17</name>
    <dbReference type="NCBI Taxonomy" id="1802668"/>
    <lineage>
        <taxon>Bacteria</taxon>
        <taxon>Candidatus Yanofskyibacteriota</taxon>
    </lineage>
</organism>
<dbReference type="Proteomes" id="UP000177507">
    <property type="component" value="Unassembled WGS sequence"/>
</dbReference>
<reference evidence="6 7" key="1">
    <citation type="journal article" date="2016" name="Nat. Commun.">
        <title>Thousands of microbial genomes shed light on interconnected biogeochemical processes in an aquifer system.</title>
        <authorList>
            <person name="Anantharaman K."/>
            <person name="Brown C.T."/>
            <person name="Hug L.A."/>
            <person name="Sharon I."/>
            <person name="Castelle C.J."/>
            <person name="Probst A.J."/>
            <person name="Thomas B.C."/>
            <person name="Singh A."/>
            <person name="Wilkins M.J."/>
            <person name="Karaoz U."/>
            <person name="Brodie E.L."/>
            <person name="Williams K.H."/>
            <person name="Hubbard S.S."/>
            <person name="Banfield J.F."/>
        </authorList>
    </citation>
    <scope>NUCLEOTIDE SEQUENCE [LARGE SCALE GENOMIC DNA]</scope>
</reference>
<dbReference type="AlphaFoldDB" id="A0A1F8EW30"/>
<protein>
    <recommendedName>
        <fullName evidence="5">Putative 3-methyladenine DNA glycosylase</fullName>
        <ecNumber evidence="5">3.2.2.-</ecNumber>
    </recommendedName>
</protein>
<keyword evidence="4 5" id="KW-0234">DNA repair</keyword>
<keyword evidence="2 5" id="KW-0227">DNA damage</keyword>
<dbReference type="STRING" id="1802668.A2831_00010"/>
<evidence type="ECO:0000256" key="4">
    <source>
        <dbReference type="ARBA" id="ARBA00023204"/>
    </source>
</evidence>
<proteinExistence type="inferred from homology"/>
<dbReference type="PANTHER" id="PTHR10429:SF0">
    <property type="entry name" value="DNA-3-METHYLADENINE GLYCOSYLASE"/>
    <property type="match status" value="1"/>
</dbReference>
<accession>A0A1F8EW30</accession>
<keyword evidence="3 5" id="KW-0378">Hydrolase</keyword>
<gene>
    <name evidence="6" type="ORF">A2831_00010</name>
</gene>
<dbReference type="SUPFAM" id="SSF50486">
    <property type="entry name" value="FMT C-terminal domain-like"/>
    <property type="match status" value="1"/>
</dbReference>
<evidence type="ECO:0000256" key="2">
    <source>
        <dbReference type="ARBA" id="ARBA00022763"/>
    </source>
</evidence>
<evidence type="ECO:0000256" key="1">
    <source>
        <dbReference type="ARBA" id="ARBA00009232"/>
    </source>
</evidence>
<evidence type="ECO:0000313" key="6">
    <source>
        <dbReference type="EMBL" id="OGN05043.1"/>
    </source>
</evidence>
<name>A0A1F8EW30_9BACT</name>
<dbReference type="InterPro" id="IPR011034">
    <property type="entry name" value="Formyl_transferase-like_C_sf"/>
</dbReference>
<dbReference type="EC" id="3.2.2.-" evidence="5"/>
<evidence type="ECO:0000313" key="7">
    <source>
        <dbReference type="Proteomes" id="UP000177507"/>
    </source>
</evidence>